<dbReference type="GO" id="GO:0016993">
    <property type="term" value="F:precorrin-8X methylmutase activity"/>
    <property type="evidence" value="ECO:0007669"/>
    <property type="project" value="UniProtKB-EC"/>
</dbReference>
<comment type="similarity">
    <text evidence="2">Belongs to the CobH/CbiC family.</text>
</comment>
<evidence type="ECO:0000256" key="2">
    <source>
        <dbReference type="ARBA" id="ARBA00009774"/>
    </source>
</evidence>
<keyword evidence="4 6" id="KW-0413">Isomerase</keyword>
<dbReference type="UniPathway" id="UPA00148"/>
<dbReference type="GO" id="GO:0009236">
    <property type="term" value="P:cobalamin biosynthetic process"/>
    <property type="evidence" value="ECO:0007669"/>
    <property type="project" value="UniProtKB-UniPathway"/>
</dbReference>
<dbReference type="Gene3D" id="3.40.50.10230">
    <property type="entry name" value="Cobalamin biosynthesis CobH/CbiC, precorrin-8X methylmutase"/>
    <property type="match status" value="1"/>
</dbReference>
<dbReference type="OrthoDB" id="9780708at2"/>
<dbReference type="InterPro" id="IPR003722">
    <property type="entry name" value="Cbl_synth_CobH/CbiC"/>
</dbReference>
<accession>A0A4P6MXQ1</accession>
<gene>
    <name evidence="6" type="ORF">EXU32_09410</name>
</gene>
<dbReference type="Proteomes" id="UP000290408">
    <property type="component" value="Chromosome"/>
</dbReference>
<keyword evidence="7" id="KW-1185">Reference proteome</keyword>
<evidence type="ECO:0000256" key="4">
    <source>
        <dbReference type="ARBA" id="ARBA00023235"/>
    </source>
</evidence>
<dbReference type="NCBIfam" id="NF006136">
    <property type="entry name" value="PRK08285.1"/>
    <property type="match status" value="1"/>
</dbReference>
<keyword evidence="3" id="KW-0169">Cobalamin biosynthesis</keyword>
<evidence type="ECO:0000313" key="6">
    <source>
        <dbReference type="EMBL" id="QBF46450.1"/>
    </source>
</evidence>
<dbReference type="SUPFAM" id="SSF63965">
    <property type="entry name" value="Precorrin-8X methylmutase CbiC/CobH"/>
    <property type="match status" value="1"/>
</dbReference>
<evidence type="ECO:0000256" key="3">
    <source>
        <dbReference type="ARBA" id="ARBA00022573"/>
    </source>
</evidence>
<evidence type="ECO:0000313" key="7">
    <source>
        <dbReference type="Proteomes" id="UP000290408"/>
    </source>
</evidence>
<comment type="pathway">
    <text evidence="1">Cofactor biosynthesis; adenosylcobalamin biosynthesis.</text>
</comment>
<organism evidence="6 7">
    <name type="scientific">Janibacter limosus</name>
    <dbReference type="NCBI Taxonomy" id="53458"/>
    <lineage>
        <taxon>Bacteria</taxon>
        <taxon>Bacillati</taxon>
        <taxon>Actinomycetota</taxon>
        <taxon>Actinomycetes</taxon>
        <taxon>Micrococcales</taxon>
        <taxon>Intrasporangiaceae</taxon>
        <taxon>Janibacter</taxon>
    </lineage>
</organism>
<dbReference type="AlphaFoldDB" id="A0A4P6MXQ1"/>
<dbReference type="InterPro" id="IPR036588">
    <property type="entry name" value="CobH/CbiC_sf"/>
</dbReference>
<dbReference type="RefSeq" id="WP_130629671.1">
    <property type="nucleotide sequence ID" value="NZ_CP036164.1"/>
</dbReference>
<name>A0A4P6MXQ1_9MICO</name>
<feature type="domain" description="Cobalamin biosynthesis precorrin-8X methylmutase CobH/CbiC" evidence="5">
    <location>
        <begin position="19"/>
        <end position="216"/>
    </location>
</feature>
<dbReference type="EMBL" id="CP036164">
    <property type="protein sequence ID" value="QBF46450.1"/>
    <property type="molecule type" value="Genomic_DNA"/>
</dbReference>
<dbReference type="PANTHER" id="PTHR43588">
    <property type="entry name" value="COBALT-PRECORRIN-8 METHYLMUTASE"/>
    <property type="match status" value="1"/>
</dbReference>
<dbReference type="KEGG" id="jli:EXU32_09410"/>
<dbReference type="PANTHER" id="PTHR43588:SF1">
    <property type="entry name" value="COBALT-PRECORRIN-8 METHYLMUTASE"/>
    <property type="match status" value="1"/>
</dbReference>
<proteinExistence type="inferred from homology"/>
<dbReference type="Pfam" id="PF02570">
    <property type="entry name" value="CbiC"/>
    <property type="match status" value="1"/>
</dbReference>
<sequence length="222" mass="23093">MTSLRQPPSRYDYVTDGQEIYRRSFGMIRDEADLSGLPTDLHGAAVRIIHAAGDVAITSEIAGHPQVAAAAHAALLAGAPVLTDSNMLASGVTRRRLPADNEVICTLRDERVPALAAEWDTTRAAAAVSLWGERLEGSVVAIGNAPTALFHLLEMLQDGAPRPAAIVGMPVGFVGSAESKTALAEHDLPGGSIPWLVVHGRRGGSAMAAAALNALANPDELA</sequence>
<reference evidence="6 7" key="1">
    <citation type="submission" date="2019-02" db="EMBL/GenBank/DDBJ databases">
        <title>Genomic data mining of an Antarctic deep-sea actinobacterium, Janibacterlimosus P3-3-X1.</title>
        <authorList>
            <person name="Liao L."/>
            <person name="Chen B."/>
        </authorList>
    </citation>
    <scope>NUCLEOTIDE SEQUENCE [LARGE SCALE GENOMIC DNA]</scope>
    <source>
        <strain evidence="6 7">P3-3-X1</strain>
    </source>
</reference>
<evidence type="ECO:0000259" key="5">
    <source>
        <dbReference type="Pfam" id="PF02570"/>
    </source>
</evidence>
<evidence type="ECO:0000256" key="1">
    <source>
        <dbReference type="ARBA" id="ARBA00004953"/>
    </source>
</evidence>
<dbReference type="EC" id="5.4.99.61" evidence="6"/>
<dbReference type="STRING" id="1216970.GCA_001570985_02713"/>
<protein>
    <submittedName>
        <fullName evidence="6">Precorrin-8X methylmutase</fullName>
        <ecNumber evidence="6">5.4.99.61</ecNumber>
    </submittedName>
</protein>